<accession>A0A0A1XRN7</accession>
<keyword evidence="4" id="KW-0964">Secreted</keyword>
<dbReference type="PANTHER" id="PTHR11315:SF0">
    <property type="entry name" value="FOLATE GAMMA-GLUTAMYL HYDROLASE"/>
    <property type="match status" value="1"/>
</dbReference>
<dbReference type="EC" id="3.4.19.9" evidence="3"/>
<evidence type="ECO:0000256" key="3">
    <source>
        <dbReference type="ARBA" id="ARBA00012886"/>
    </source>
</evidence>
<reference evidence="9" key="1">
    <citation type="submission" date="2014-11" db="EMBL/GenBank/DDBJ databases">
        <authorList>
            <person name="Geib S."/>
        </authorList>
    </citation>
    <scope>NUCLEOTIDE SEQUENCE</scope>
</reference>
<dbReference type="InterPro" id="IPR011697">
    <property type="entry name" value="Peptidase_C26"/>
</dbReference>
<evidence type="ECO:0000256" key="5">
    <source>
        <dbReference type="ARBA" id="ARBA00022729"/>
    </source>
</evidence>
<dbReference type="GO" id="GO:0046900">
    <property type="term" value="P:tetrahydrofolylpolyglutamate metabolic process"/>
    <property type="evidence" value="ECO:0007669"/>
    <property type="project" value="TreeGrafter"/>
</dbReference>
<reference evidence="9" key="2">
    <citation type="journal article" date="2015" name="Gigascience">
        <title>Reconstructing a comprehensive transcriptome assembly of a white-pupal translocated strain of the pest fruit fly Bactrocera cucurbitae.</title>
        <authorList>
            <person name="Sim S.B."/>
            <person name="Calla B."/>
            <person name="Hall B."/>
            <person name="DeRego T."/>
            <person name="Geib S.M."/>
        </authorList>
    </citation>
    <scope>NUCLEOTIDE SEQUENCE</scope>
</reference>
<comment type="subcellular location">
    <subcellularLocation>
        <location evidence="1">Secreted</location>
        <location evidence="1">Extracellular space</location>
    </subcellularLocation>
</comment>
<dbReference type="PROSITE" id="PS51275">
    <property type="entry name" value="PEPTIDASE_C26_GGH"/>
    <property type="match status" value="1"/>
</dbReference>
<dbReference type="InterPro" id="IPR029062">
    <property type="entry name" value="Class_I_gatase-like"/>
</dbReference>
<sequence length="302" mass="35138">MNGKNKNIFMEKPLIGLMCMDRKDRMSPDVCSYIDDKYVKYLENAGAGVVPIWINRNPEYYEYILSKVNGVLLPGGAVYVNEHDPGRLDLTNYCVNATRNIIRVAEKLHKKDIELPIWGTYLGFQLLVVYTTKMAEATFGTDIRDKCESMDCNLPVEFLPDFRKSRFFADLPDEVKISMEQEPFGHHRHKYCVSLKTAESFVDVWHILAKNKDAKGLEFASIIEHRKYPFFGTQFHPESQCSQECSKIIEYLSKFFVDQCRRNSNRFQSDEEQKRHLIQNFPVTVNGSLRLFDESADYPRKV</sequence>
<dbReference type="InterPro" id="IPR015527">
    <property type="entry name" value="Pept_C26_g-glut_hydrolase"/>
</dbReference>
<dbReference type="EMBL" id="GBXI01000338">
    <property type="protein sequence ID" value="JAD13954.1"/>
    <property type="molecule type" value="Transcribed_RNA"/>
</dbReference>
<evidence type="ECO:0000313" key="9">
    <source>
        <dbReference type="EMBL" id="JAD13954.1"/>
    </source>
</evidence>
<keyword evidence="5" id="KW-0732">Signal</keyword>
<evidence type="ECO:0000256" key="8">
    <source>
        <dbReference type="PROSITE-ProRule" id="PRU00607"/>
    </source>
</evidence>
<dbReference type="GO" id="GO:0034722">
    <property type="term" value="F:gamma-glutamyl-peptidase activity"/>
    <property type="evidence" value="ECO:0007669"/>
    <property type="project" value="UniProtKB-EC"/>
</dbReference>
<dbReference type="GO" id="GO:0005576">
    <property type="term" value="C:extracellular region"/>
    <property type="evidence" value="ECO:0007669"/>
    <property type="project" value="UniProtKB-SubCell"/>
</dbReference>
<evidence type="ECO:0000256" key="4">
    <source>
        <dbReference type="ARBA" id="ARBA00022525"/>
    </source>
</evidence>
<organism evidence="9">
    <name type="scientific">Zeugodacus cucurbitae</name>
    <name type="common">Melon fruit fly</name>
    <name type="synonym">Bactrocera cucurbitae</name>
    <dbReference type="NCBI Taxonomy" id="28588"/>
    <lineage>
        <taxon>Eukaryota</taxon>
        <taxon>Metazoa</taxon>
        <taxon>Ecdysozoa</taxon>
        <taxon>Arthropoda</taxon>
        <taxon>Hexapoda</taxon>
        <taxon>Insecta</taxon>
        <taxon>Pterygota</taxon>
        <taxon>Neoptera</taxon>
        <taxon>Endopterygota</taxon>
        <taxon>Diptera</taxon>
        <taxon>Brachycera</taxon>
        <taxon>Muscomorpha</taxon>
        <taxon>Tephritoidea</taxon>
        <taxon>Tephritidae</taxon>
        <taxon>Zeugodacus</taxon>
        <taxon>Zeugodacus</taxon>
    </lineage>
</organism>
<dbReference type="Pfam" id="PF07722">
    <property type="entry name" value="Peptidase_C26"/>
    <property type="match status" value="1"/>
</dbReference>
<proteinExistence type="inferred from homology"/>
<dbReference type="SUPFAM" id="SSF52317">
    <property type="entry name" value="Class I glutamine amidotransferase-like"/>
    <property type="match status" value="1"/>
</dbReference>
<keyword evidence="6 9" id="KW-0378">Hydrolase</keyword>
<protein>
    <recommendedName>
        <fullName evidence="3">folate gamma-glutamyl hydrolase</fullName>
        <ecNumber evidence="3">3.4.19.9</ecNumber>
    </recommendedName>
</protein>
<feature type="active site" description="Proton donor" evidence="7">
    <location>
        <position position="236"/>
    </location>
</feature>
<dbReference type="GO" id="GO:0005773">
    <property type="term" value="C:vacuole"/>
    <property type="evidence" value="ECO:0007669"/>
    <property type="project" value="TreeGrafter"/>
</dbReference>
<gene>
    <name evidence="9" type="primary">GGH</name>
    <name evidence="9" type="ORF">g.8011</name>
</gene>
<evidence type="ECO:0000256" key="6">
    <source>
        <dbReference type="ARBA" id="ARBA00022801"/>
    </source>
</evidence>
<evidence type="ECO:0000256" key="1">
    <source>
        <dbReference type="ARBA" id="ARBA00004239"/>
    </source>
</evidence>
<name>A0A0A1XRN7_ZEUCU</name>
<evidence type="ECO:0000256" key="7">
    <source>
        <dbReference type="PIRSR" id="PIRSR615527-1"/>
    </source>
</evidence>
<dbReference type="PANTHER" id="PTHR11315">
    <property type="entry name" value="PROTEASE FAMILY C26 GAMMA-GLUTAMYL HYDROLASE"/>
    <property type="match status" value="1"/>
</dbReference>
<evidence type="ECO:0000256" key="2">
    <source>
        <dbReference type="ARBA" id="ARBA00011083"/>
    </source>
</evidence>
<comment type="similarity">
    <text evidence="2">Belongs to the peptidase C26 family.</text>
</comment>
<dbReference type="PROSITE" id="PS51273">
    <property type="entry name" value="GATASE_TYPE_1"/>
    <property type="match status" value="1"/>
</dbReference>
<dbReference type="AlphaFoldDB" id="A0A0A1XRN7"/>
<comment type="caution">
    <text evidence="8">Lacks conserved residue(s) required for the propagation of feature annotation.</text>
</comment>
<dbReference type="Gene3D" id="3.40.50.880">
    <property type="match status" value="1"/>
</dbReference>